<reference evidence="2" key="2">
    <citation type="journal article" date="2022" name="Hortic Res">
        <title>The genome of Dioscorea zingiberensis sheds light on the biosynthesis, origin and evolution of the medicinally important diosgenin saponins.</title>
        <authorList>
            <person name="Li Y."/>
            <person name="Tan C."/>
            <person name="Li Z."/>
            <person name="Guo J."/>
            <person name="Li S."/>
            <person name="Chen X."/>
            <person name="Wang C."/>
            <person name="Dai X."/>
            <person name="Yang H."/>
            <person name="Song W."/>
            <person name="Hou L."/>
            <person name="Xu J."/>
            <person name="Tong Z."/>
            <person name="Xu A."/>
            <person name="Yuan X."/>
            <person name="Wang W."/>
            <person name="Yang Q."/>
            <person name="Chen L."/>
            <person name="Sun Z."/>
            <person name="Wang K."/>
            <person name="Pan B."/>
            <person name="Chen J."/>
            <person name="Bao Y."/>
            <person name="Liu F."/>
            <person name="Qi X."/>
            <person name="Gang D.R."/>
            <person name="Wen J."/>
            <person name="Li J."/>
        </authorList>
    </citation>
    <scope>NUCLEOTIDE SEQUENCE</scope>
    <source>
        <strain evidence="2">Dzin_1.0</strain>
    </source>
</reference>
<evidence type="ECO:0000256" key="1">
    <source>
        <dbReference type="SAM" id="SignalP"/>
    </source>
</evidence>
<gene>
    <name evidence="2" type="ORF">J5N97_011986</name>
</gene>
<accession>A0A9D5CQ96</accession>
<reference evidence="2" key="1">
    <citation type="submission" date="2021-03" db="EMBL/GenBank/DDBJ databases">
        <authorList>
            <person name="Li Z."/>
            <person name="Yang C."/>
        </authorList>
    </citation>
    <scope>NUCLEOTIDE SEQUENCE</scope>
    <source>
        <strain evidence="2">Dzin_1.0</strain>
        <tissue evidence="2">Leaf</tissue>
    </source>
</reference>
<sequence>MCGWDALLLLGMHFEFGVLKSMICSSALGAYSKAIKYLQWHIWLTLFYSKPIITSHHLCDESWLQFCAEIFYETVRFVSVNIFGSPFAQPVRFCSSKSSSVVWVPISSFDGGLLNNLFPFGDGSL</sequence>
<evidence type="ECO:0000313" key="3">
    <source>
        <dbReference type="Proteomes" id="UP001085076"/>
    </source>
</evidence>
<feature type="signal peptide" evidence="1">
    <location>
        <begin position="1"/>
        <end position="21"/>
    </location>
</feature>
<dbReference type="Proteomes" id="UP001085076">
    <property type="component" value="Miscellaneous, Linkage group lg03"/>
</dbReference>
<dbReference type="EMBL" id="JAGGNH010000003">
    <property type="protein sequence ID" value="KAJ0976512.1"/>
    <property type="molecule type" value="Genomic_DNA"/>
</dbReference>
<feature type="chain" id="PRO_5038542214" evidence="1">
    <location>
        <begin position="22"/>
        <end position="125"/>
    </location>
</feature>
<proteinExistence type="predicted"/>
<evidence type="ECO:0000313" key="2">
    <source>
        <dbReference type="EMBL" id="KAJ0976512.1"/>
    </source>
</evidence>
<name>A0A9D5CQ96_9LILI</name>
<comment type="caution">
    <text evidence="2">The sequence shown here is derived from an EMBL/GenBank/DDBJ whole genome shotgun (WGS) entry which is preliminary data.</text>
</comment>
<dbReference type="AlphaFoldDB" id="A0A9D5CQ96"/>
<protein>
    <submittedName>
        <fullName evidence="2">Uncharacterized protein</fullName>
    </submittedName>
</protein>
<keyword evidence="1" id="KW-0732">Signal</keyword>
<organism evidence="2 3">
    <name type="scientific">Dioscorea zingiberensis</name>
    <dbReference type="NCBI Taxonomy" id="325984"/>
    <lineage>
        <taxon>Eukaryota</taxon>
        <taxon>Viridiplantae</taxon>
        <taxon>Streptophyta</taxon>
        <taxon>Embryophyta</taxon>
        <taxon>Tracheophyta</taxon>
        <taxon>Spermatophyta</taxon>
        <taxon>Magnoliopsida</taxon>
        <taxon>Liliopsida</taxon>
        <taxon>Dioscoreales</taxon>
        <taxon>Dioscoreaceae</taxon>
        <taxon>Dioscorea</taxon>
    </lineage>
</organism>
<keyword evidence="3" id="KW-1185">Reference proteome</keyword>